<proteinExistence type="predicted"/>
<keyword evidence="2" id="KW-1185">Reference proteome</keyword>
<reference evidence="1 2" key="1">
    <citation type="submission" date="2019-05" db="EMBL/GenBank/DDBJ databases">
        <authorList>
            <consortium name="Science for Life Laboratories"/>
        </authorList>
    </citation>
    <scope>NUCLEOTIDE SEQUENCE [LARGE SCALE GENOMIC DNA]</scope>
    <source>
        <strain evidence="1">Soil9</strain>
    </source>
</reference>
<accession>A0A6P2DCL9</accession>
<evidence type="ECO:0000313" key="1">
    <source>
        <dbReference type="EMBL" id="VTR98503.1"/>
    </source>
</evidence>
<organism evidence="1 2">
    <name type="scientific">Gemmata massiliana</name>
    <dbReference type="NCBI Taxonomy" id="1210884"/>
    <lineage>
        <taxon>Bacteria</taxon>
        <taxon>Pseudomonadati</taxon>
        <taxon>Planctomycetota</taxon>
        <taxon>Planctomycetia</taxon>
        <taxon>Gemmatales</taxon>
        <taxon>Gemmataceae</taxon>
        <taxon>Gemmata</taxon>
    </lineage>
</organism>
<gene>
    <name evidence="1" type="ORF">SOIL9_02530</name>
</gene>
<dbReference type="EMBL" id="LR593886">
    <property type="protein sequence ID" value="VTR98503.1"/>
    <property type="molecule type" value="Genomic_DNA"/>
</dbReference>
<dbReference type="Proteomes" id="UP000464178">
    <property type="component" value="Chromosome"/>
</dbReference>
<evidence type="ECO:0000313" key="2">
    <source>
        <dbReference type="Proteomes" id="UP000464178"/>
    </source>
</evidence>
<dbReference type="AlphaFoldDB" id="A0A6P2DCL9"/>
<sequence length="65" mass="6969">MGAVATIFVGTAPRIKRPVSISADSWILQCSAFPTQTARDSITNTQAISVRPEIVVPGEAKLRFP</sequence>
<dbReference type="RefSeq" id="WP_162671617.1">
    <property type="nucleotide sequence ID" value="NZ_LR593886.1"/>
</dbReference>
<dbReference type="KEGG" id="gms:SOIL9_02530"/>
<name>A0A6P2DCL9_9BACT</name>
<protein>
    <submittedName>
        <fullName evidence="1">Uncharacterized protein</fullName>
    </submittedName>
</protein>